<gene>
    <name evidence="4" type="ORF">RISW2_18135</name>
</gene>
<protein>
    <recommendedName>
        <fullName evidence="3">Haem-binding uptake Tiki superfamily ChaN domain-containing protein</fullName>
    </recommendedName>
</protein>
<feature type="region of interest" description="Disordered" evidence="1">
    <location>
        <begin position="237"/>
        <end position="271"/>
    </location>
</feature>
<accession>X7FB46</accession>
<sequence>MRALAAVLLCAPAAFADGGELHPAETLRMLEDARIVFLGEQHDNPAHHARQAELVADLAPAALVFEMLTEAQAGAVTPALVADRAALEAALGWADSGWPDFAMYHPIFAAAPGAAVYGAALPRAEARQVMEGAAADVFGAEADRYGLTVPLPADQQEAREALQAAAHCDVLPVEMLPGMVEVQRLRDAFLARAALAALDETGGPVVVITGNGHARRDWGAPAFLARVAPDVPVATLGQGEASHGAPKGGFDAVEIGPDVDRGDPCDSFATR</sequence>
<dbReference type="CDD" id="cd14727">
    <property type="entry name" value="ChanN-like"/>
    <property type="match status" value="1"/>
</dbReference>
<evidence type="ECO:0000256" key="1">
    <source>
        <dbReference type="SAM" id="MobiDB-lite"/>
    </source>
</evidence>
<reference evidence="4 5" key="1">
    <citation type="submission" date="2014-01" db="EMBL/GenBank/DDBJ databases">
        <title>Roseivivax isoporae LMG 25204 Genome Sequencing.</title>
        <authorList>
            <person name="Lai Q."/>
            <person name="Li G."/>
            <person name="Shao Z."/>
        </authorList>
    </citation>
    <scope>NUCLEOTIDE SEQUENCE [LARGE SCALE GENOMIC DNA]</scope>
    <source>
        <strain evidence="4 5">LMG 25204</strain>
    </source>
</reference>
<keyword evidence="2" id="KW-0732">Signal</keyword>
<name>X7FB46_9RHOB</name>
<dbReference type="InterPro" id="IPR007314">
    <property type="entry name" value="Cofac_haem-bd_dom"/>
</dbReference>
<comment type="caution">
    <text evidence="4">The sequence shown here is derived from an EMBL/GenBank/DDBJ whole genome shotgun (WGS) entry which is preliminary data.</text>
</comment>
<dbReference type="Pfam" id="PF04187">
    <property type="entry name" value="Cofac_haem_bdg"/>
    <property type="match status" value="1"/>
</dbReference>
<dbReference type="eggNOG" id="COG3016">
    <property type="taxonomic scope" value="Bacteria"/>
</dbReference>
<dbReference type="SUPFAM" id="SSF159501">
    <property type="entry name" value="EreA/ChaN-like"/>
    <property type="match status" value="1"/>
</dbReference>
<feature type="signal peptide" evidence="2">
    <location>
        <begin position="1"/>
        <end position="16"/>
    </location>
</feature>
<feature type="chain" id="PRO_5004978714" description="Haem-binding uptake Tiki superfamily ChaN domain-containing protein" evidence="2">
    <location>
        <begin position="17"/>
        <end position="271"/>
    </location>
</feature>
<dbReference type="STRING" id="1449351.RISW2_18135"/>
<keyword evidence="5" id="KW-1185">Reference proteome</keyword>
<evidence type="ECO:0000313" key="5">
    <source>
        <dbReference type="Proteomes" id="UP000023430"/>
    </source>
</evidence>
<evidence type="ECO:0000259" key="3">
    <source>
        <dbReference type="Pfam" id="PF04187"/>
    </source>
</evidence>
<organism evidence="4 5">
    <name type="scientific">Roseivivax isoporae LMG 25204</name>
    <dbReference type="NCBI Taxonomy" id="1449351"/>
    <lineage>
        <taxon>Bacteria</taxon>
        <taxon>Pseudomonadati</taxon>
        <taxon>Pseudomonadota</taxon>
        <taxon>Alphaproteobacteria</taxon>
        <taxon>Rhodobacterales</taxon>
        <taxon>Roseobacteraceae</taxon>
        <taxon>Roseivivax</taxon>
    </lineage>
</organism>
<dbReference type="Proteomes" id="UP000023430">
    <property type="component" value="Unassembled WGS sequence"/>
</dbReference>
<dbReference type="EMBL" id="JAME01000005">
    <property type="protein sequence ID" value="ETX30112.1"/>
    <property type="molecule type" value="Genomic_DNA"/>
</dbReference>
<proteinExistence type="predicted"/>
<feature type="domain" description="Haem-binding uptake Tiki superfamily ChaN" evidence="3">
    <location>
        <begin position="28"/>
        <end position="223"/>
    </location>
</feature>
<dbReference type="PATRIC" id="fig|1449351.3.peg.914"/>
<evidence type="ECO:0000256" key="2">
    <source>
        <dbReference type="SAM" id="SignalP"/>
    </source>
</evidence>
<dbReference type="Gene3D" id="3.40.50.11550">
    <property type="match status" value="1"/>
</dbReference>
<dbReference type="AlphaFoldDB" id="X7FB46"/>
<evidence type="ECO:0000313" key="4">
    <source>
        <dbReference type="EMBL" id="ETX30112.1"/>
    </source>
</evidence>